<dbReference type="InterPro" id="IPR051834">
    <property type="entry name" value="RING_finger_E3_ligase"/>
</dbReference>
<dbReference type="AlphaFoldDB" id="A0AA40C099"/>
<feature type="compositionally biased region" description="Polar residues" evidence="9">
    <location>
        <begin position="509"/>
        <end position="519"/>
    </location>
</feature>
<feature type="domain" description="RING-type" evidence="10">
    <location>
        <begin position="328"/>
        <end position="369"/>
    </location>
</feature>
<keyword evidence="7" id="KW-0862">Zinc</keyword>
<keyword evidence="5 8" id="KW-0863">Zinc-finger</keyword>
<proteinExistence type="predicted"/>
<feature type="compositionally biased region" description="Basic and acidic residues" evidence="9">
    <location>
        <begin position="478"/>
        <end position="488"/>
    </location>
</feature>
<sequence length="548" mass="60387">MASFGTRDRHLDAASGREVVLCHQCRHEWYRDQRESLACPLCNSEAVEIVEPNNDPRAFPEFSFPSFFSDRSRQRRPEPDSDPEEDDIDDHFRRGGSPGTTFGAARVDREPPTRQDGDAILRRFADMLMNDLGGVRTPRAQPDPLFPFGRGQSRDRDDGLDQFGIFPPPGARSPGAPPAFQRTTFRSGPNSATFTFISTTSNVPEGAGAPPIPPAFPALFSQIMSNASPPSEREGRPAGSPGARPMPPGPMNFPTGLHEILASLLNPQAAVHGDAVYTQEALDRIITSLMEQNPSSNAAPPATQTAIERLEKKRIDENMLGPEGKAECTICIDELHKGDEVSVLPCSHWFHGECVILWLKEHNTCPICRASIEGEQSGQSGQNSNSNSAQQSSAQQTQQSRPDQHFEFRRAGPFALRSERYSRTRQENEERLNAIRNAGGYGSGSTINSPARRNSLSPSSTRDRPAGPTRRVRSPSLSRDRDAGESRYGDYSSGRSSQSRDTRDRAGQPGQSGQSSRDSNYGGAFSWIRDHLTRGSNSQSDRDRDRRR</sequence>
<evidence type="ECO:0000256" key="3">
    <source>
        <dbReference type="ARBA" id="ARBA00022679"/>
    </source>
</evidence>
<feature type="compositionally biased region" description="Acidic residues" evidence="9">
    <location>
        <begin position="80"/>
        <end position="89"/>
    </location>
</feature>
<evidence type="ECO:0000256" key="4">
    <source>
        <dbReference type="ARBA" id="ARBA00022723"/>
    </source>
</evidence>
<dbReference type="GO" id="GO:0061630">
    <property type="term" value="F:ubiquitin protein ligase activity"/>
    <property type="evidence" value="ECO:0007669"/>
    <property type="project" value="UniProtKB-EC"/>
</dbReference>
<dbReference type="PANTHER" id="PTHR45931">
    <property type="entry name" value="SI:CH211-59O9.10"/>
    <property type="match status" value="1"/>
</dbReference>
<feature type="compositionally biased region" description="Basic and acidic residues" evidence="9">
    <location>
        <begin position="106"/>
        <end position="115"/>
    </location>
</feature>
<feature type="compositionally biased region" description="Low complexity" evidence="9">
    <location>
        <begin position="375"/>
        <end position="400"/>
    </location>
</feature>
<feature type="region of interest" description="Disordered" evidence="9">
    <location>
        <begin position="60"/>
        <end position="115"/>
    </location>
</feature>
<dbReference type="GO" id="GO:0016567">
    <property type="term" value="P:protein ubiquitination"/>
    <property type="evidence" value="ECO:0007669"/>
    <property type="project" value="UniProtKB-ARBA"/>
</dbReference>
<reference evidence="11" key="1">
    <citation type="submission" date="2023-06" db="EMBL/GenBank/DDBJ databases">
        <title>Genome-scale phylogeny and comparative genomics of the fungal order Sordariales.</title>
        <authorList>
            <consortium name="Lawrence Berkeley National Laboratory"/>
            <person name="Hensen N."/>
            <person name="Bonometti L."/>
            <person name="Westerberg I."/>
            <person name="Brannstrom I.O."/>
            <person name="Guillou S."/>
            <person name="Cros-Aarteil S."/>
            <person name="Calhoun S."/>
            <person name="Haridas S."/>
            <person name="Kuo A."/>
            <person name="Mondo S."/>
            <person name="Pangilinan J."/>
            <person name="Riley R."/>
            <person name="Labutti K."/>
            <person name="Andreopoulos B."/>
            <person name="Lipzen A."/>
            <person name="Chen C."/>
            <person name="Yanf M."/>
            <person name="Daum C."/>
            <person name="Ng V."/>
            <person name="Clum A."/>
            <person name="Steindorff A."/>
            <person name="Ohm R."/>
            <person name="Martin F."/>
            <person name="Silar P."/>
            <person name="Natvig D."/>
            <person name="Lalanne C."/>
            <person name="Gautier V."/>
            <person name="Ament-Velasquez S.L."/>
            <person name="Kruys A."/>
            <person name="Hutchinson M.I."/>
            <person name="Powell A.J."/>
            <person name="Barry K."/>
            <person name="Miller A.N."/>
            <person name="Grigoriev I.V."/>
            <person name="Debuchy R."/>
            <person name="Gladieux P."/>
            <person name="Thoren M.H."/>
            <person name="Johannesson H."/>
        </authorList>
    </citation>
    <scope>NUCLEOTIDE SEQUENCE</scope>
    <source>
        <strain evidence="11">CBS 606.72</strain>
    </source>
</reference>
<dbReference type="EC" id="2.3.2.27" evidence="2"/>
<evidence type="ECO:0000256" key="9">
    <source>
        <dbReference type="SAM" id="MobiDB-lite"/>
    </source>
</evidence>
<protein>
    <recommendedName>
        <fullName evidence="2">RING-type E3 ubiquitin transferase</fullName>
        <ecNumber evidence="2">2.3.2.27</ecNumber>
    </recommendedName>
</protein>
<feature type="compositionally biased region" description="Basic and acidic residues" evidence="9">
    <location>
        <begin position="70"/>
        <end position="79"/>
    </location>
</feature>
<evidence type="ECO:0000256" key="8">
    <source>
        <dbReference type="PROSITE-ProRule" id="PRU00175"/>
    </source>
</evidence>
<evidence type="ECO:0000256" key="5">
    <source>
        <dbReference type="ARBA" id="ARBA00022771"/>
    </source>
</evidence>
<accession>A0AA40C099</accession>
<evidence type="ECO:0000256" key="7">
    <source>
        <dbReference type="ARBA" id="ARBA00022833"/>
    </source>
</evidence>
<keyword evidence="4" id="KW-0479">Metal-binding</keyword>
<dbReference type="CDD" id="cd16454">
    <property type="entry name" value="RING-H2_PA-TM-RING"/>
    <property type="match status" value="1"/>
</dbReference>
<dbReference type="GO" id="GO:0008270">
    <property type="term" value="F:zinc ion binding"/>
    <property type="evidence" value="ECO:0007669"/>
    <property type="project" value="UniProtKB-KW"/>
</dbReference>
<comment type="catalytic activity">
    <reaction evidence="1">
        <text>S-ubiquitinyl-[E2 ubiquitin-conjugating enzyme]-L-cysteine + [acceptor protein]-L-lysine = [E2 ubiquitin-conjugating enzyme]-L-cysteine + N(6)-ubiquitinyl-[acceptor protein]-L-lysine.</text>
        <dbReference type="EC" id="2.3.2.27"/>
    </reaction>
</comment>
<feature type="compositionally biased region" description="Polar residues" evidence="9">
    <location>
        <begin position="444"/>
        <end position="460"/>
    </location>
</feature>
<dbReference type="Pfam" id="PF13639">
    <property type="entry name" value="zf-RING_2"/>
    <property type="match status" value="1"/>
</dbReference>
<evidence type="ECO:0000256" key="2">
    <source>
        <dbReference type="ARBA" id="ARBA00012483"/>
    </source>
</evidence>
<feature type="region of interest" description="Disordered" evidence="9">
    <location>
        <begin position="375"/>
        <end position="405"/>
    </location>
</feature>
<feature type="compositionally biased region" description="Low complexity" evidence="9">
    <location>
        <begin position="60"/>
        <end position="69"/>
    </location>
</feature>
<dbReference type="PANTHER" id="PTHR45931:SF3">
    <property type="entry name" value="RING ZINC FINGER-CONTAINING PROTEIN"/>
    <property type="match status" value="1"/>
</dbReference>
<evidence type="ECO:0000256" key="6">
    <source>
        <dbReference type="ARBA" id="ARBA00022786"/>
    </source>
</evidence>
<comment type="caution">
    <text evidence="11">The sequence shown here is derived from an EMBL/GenBank/DDBJ whole genome shotgun (WGS) entry which is preliminary data.</text>
</comment>
<dbReference type="Gene3D" id="3.30.40.10">
    <property type="entry name" value="Zinc/RING finger domain, C3HC4 (zinc finger)"/>
    <property type="match status" value="1"/>
</dbReference>
<dbReference type="SMART" id="SM00184">
    <property type="entry name" value="RING"/>
    <property type="match status" value="1"/>
</dbReference>
<name>A0AA40C099_9PEZI</name>
<organism evidence="11 12">
    <name type="scientific">Immersiella caudata</name>
    <dbReference type="NCBI Taxonomy" id="314043"/>
    <lineage>
        <taxon>Eukaryota</taxon>
        <taxon>Fungi</taxon>
        <taxon>Dikarya</taxon>
        <taxon>Ascomycota</taxon>
        <taxon>Pezizomycotina</taxon>
        <taxon>Sordariomycetes</taxon>
        <taxon>Sordariomycetidae</taxon>
        <taxon>Sordariales</taxon>
        <taxon>Lasiosphaeriaceae</taxon>
        <taxon>Immersiella</taxon>
    </lineage>
</organism>
<dbReference type="SUPFAM" id="SSF57850">
    <property type="entry name" value="RING/U-box"/>
    <property type="match status" value="1"/>
</dbReference>
<keyword evidence="3" id="KW-0808">Transferase</keyword>
<dbReference type="GO" id="GO:0005634">
    <property type="term" value="C:nucleus"/>
    <property type="evidence" value="ECO:0007669"/>
    <property type="project" value="TreeGrafter"/>
</dbReference>
<evidence type="ECO:0000313" key="11">
    <source>
        <dbReference type="EMBL" id="KAK0619898.1"/>
    </source>
</evidence>
<feature type="region of interest" description="Disordered" evidence="9">
    <location>
        <begin position="433"/>
        <end position="548"/>
    </location>
</feature>
<evidence type="ECO:0000313" key="12">
    <source>
        <dbReference type="Proteomes" id="UP001175000"/>
    </source>
</evidence>
<evidence type="ECO:0000256" key="1">
    <source>
        <dbReference type="ARBA" id="ARBA00000900"/>
    </source>
</evidence>
<dbReference type="InterPro" id="IPR013083">
    <property type="entry name" value="Znf_RING/FYVE/PHD"/>
</dbReference>
<dbReference type="Proteomes" id="UP001175000">
    <property type="component" value="Unassembled WGS sequence"/>
</dbReference>
<dbReference type="GO" id="GO:0006511">
    <property type="term" value="P:ubiquitin-dependent protein catabolic process"/>
    <property type="evidence" value="ECO:0007669"/>
    <property type="project" value="TreeGrafter"/>
</dbReference>
<keyword evidence="6" id="KW-0833">Ubl conjugation pathway</keyword>
<dbReference type="InterPro" id="IPR001841">
    <property type="entry name" value="Znf_RING"/>
</dbReference>
<dbReference type="EMBL" id="JAULSU010000004">
    <property type="protein sequence ID" value="KAK0619898.1"/>
    <property type="molecule type" value="Genomic_DNA"/>
</dbReference>
<keyword evidence="12" id="KW-1185">Reference proteome</keyword>
<dbReference type="PROSITE" id="PS50089">
    <property type="entry name" value="ZF_RING_2"/>
    <property type="match status" value="1"/>
</dbReference>
<dbReference type="FunFam" id="3.30.40.10:FF:000127">
    <property type="entry name" value="E3 ubiquitin-protein ligase RNF181"/>
    <property type="match status" value="1"/>
</dbReference>
<gene>
    <name evidence="11" type="ORF">B0T14DRAFT_219068</name>
</gene>
<feature type="region of interest" description="Disordered" evidence="9">
    <location>
        <begin position="225"/>
        <end position="254"/>
    </location>
</feature>
<evidence type="ECO:0000259" key="10">
    <source>
        <dbReference type="PROSITE" id="PS50089"/>
    </source>
</evidence>